<name>F2RHD4_STRVP</name>
<evidence type="ECO:0000313" key="3">
    <source>
        <dbReference type="Proteomes" id="UP000006854"/>
    </source>
</evidence>
<evidence type="ECO:0000256" key="1">
    <source>
        <dbReference type="SAM" id="MobiDB-lite"/>
    </source>
</evidence>
<dbReference type="EMBL" id="FR845719">
    <property type="protein sequence ID" value="CCA57462.1"/>
    <property type="molecule type" value="Genomic_DNA"/>
</dbReference>
<keyword evidence="3" id="KW-1185">Reference proteome</keyword>
<dbReference type="KEGG" id="sve:SVEN_4176"/>
<evidence type="ECO:0000313" key="2">
    <source>
        <dbReference type="EMBL" id="CCA57462.1"/>
    </source>
</evidence>
<reference evidence="2 3" key="1">
    <citation type="journal article" date="2011" name="BMC Genomics">
        <title>Genome-wide analysis of the role of GlnR in Streptomyces venezuelae provides new insights into global nitrogen regulation in actinomycetes.</title>
        <authorList>
            <person name="Pullan S.T."/>
            <person name="Bibb M.J."/>
            <person name="Merrick M."/>
        </authorList>
    </citation>
    <scope>NUCLEOTIDE SEQUENCE [LARGE SCALE GENOMIC DNA]</scope>
    <source>
        <strain evidence="2">ATCC 10712</strain>
    </source>
</reference>
<accession>F2RHD4</accession>
<feature type="compositionally biased region" description="Polar residues" evidence="1">
    <location>
        <begin position="68"/>
        <end position="88"/>
    </location>
</feature>
<protein>
    <submittedName>
        <fullName evidence="2">Uncharacterized protein</fullName>
    </submittedName>
</protein>
<sequence length="88" mass="9282">MDVDPGVGDAADSAGQDVDRVRRACQLWMTELMPASVADPAESSRGITSMHRPTAPPVAYPATRRGRGTSSPPQLGQTFRISSAQGTQ</sequence>
<dbReference type="Proteomes" id="UP000006854">
    <property type="component" value="Chromosome"/>
</dbReference>
<dbReference type="AlphaFoldDB" id="F2RHD4"/>
<dbReference type="HOGENOM" id="CLU_2467816_0_0_11"/>
<gene>
    <name evidence="2" type="ordered locus">SVEN_4176</name>
</gene>
<organism evidence="2 3">
    <name type="scientific">Streptomyces venezuelae (strain ATCC 10712 / CBS 650.69 / DSM 40230 / JCM 4526 / NBRC 13096 / PD 04745)</name>
    <dbReference type="NCBI Taxonomy" id="953739"/>
    <lineage>
        <taxon>Bacteria</taxon>
        <taxon>Bacillati</taxon>
        <taxon>Actinomycetota</taxon>
        <taxon>Actinomycetes</taxon>
        <taxon>Kitasatosporales</taxon>
        <taxon>Streptomycetaceae</taxon>
        <taxon>Streptomyces</taxon>
    </lineage>
</organism>
<feature type="region of interest" description="Disordered" evidence="1">
    <location>
        <begin position="36"/>
        <end position="88"/>
    </location>
</feature>
<proteinExistence type="predicted"/>